<reference evidence="1 2" key="1">
    <citation type="submission" date="2022-03" db="EMBL/GenBank/DDBJ databases">
        <title>Genome data of Colletotrichum spp.</title>
        <authorList>
            <person name="Utami Y.D."/>
            <person name="Hiruma K."/>
        </authorList>
    </citation>
    <scope>NUCLEOTIDE SEQUENCE [LARGE SCALE GENOMIC DNA]</scope>
    <source>
        <strain evidence="1 2">MAFF 239500</strain>
    </source>
</reference>
<protein>
    <submittedName>
        <fullName evidence="1">Uncharacterized protein</fullName>
    </submittedName>
</protein>
<gene>
    <name evidence="1" type="ORF">ColSpa_01074</name>
</gene>
<sequence length="77" mass="8842">MTMKRRDPRRIFNTNAVCGQRLLLRDQDYHPSIRFEAASRLASTSPCNAEQDYARPATISNTRIYPYPINIAVQNEG</sequence>
<dbReference type="AlphaFoldDB" id="A0AA37L759"/>
<dbReference type="RefSeq" id="XP_049123243.1">
    <property type="nucleotide sequence ID" value="XM_049267286.1"/>
</dbReference>
<evidence type="ECO:0000313" key="2">
    <source>
        <dbReference type="Proteomes" id="UP001055115"/>
    </source>
</evidence>
<organism evidence="1 2">
    <name type="scientific">Colletotrichum spaethianum</name>
    <dbReference type="NCBI Taxonomy" id="700344"/>
    <lineage>
        <taxon>Eukaryota</taxon>
        <taxon>Fungi</taxon>
        <taxon>Dikarya</taxon>
        <taxon>Ascomycota</taxon>
        <taxon>Pezizomycotina</taxon>
        <taxon>Sordariomycetes</taxon>
        <taxon>Hypocreomycetidae</taxon>
        <taxon>Glomerellales</taxon>
        <taxon>Glomerellaceae</taxon>
        <taxon>Colletotrichum</taxon>
        <taxon>Colletotrichum spaethianum species complex</taxon>
    </lineage>
</organism>
<comment type="caution">
    <text evidence="1">The sequence shown here is derived from an EMBL/GenBank/DDBJ whole genome shotgun (WGS) entry which is preliminary data.</text>
</comment>
<dbReference type="GeneID" id="73321876"/>
<keyword evidence="2" id="KW-1185">Reference proteome</keyword>
<proteinExistence type="predicted"/>
<evidence type="ECO:0000313" key="1">
    <source>
        <dbReference type="EMBL" id="GKT40893.1"/>
    </source>
</evidence>
<dbReference type="EMBL" id="BQXU01000002">
    <property type="protein sequence ID" value="GKT40893.1"/>
    <property type="molecule type" value="Genomic_DNA"/>
</dbReference>
<accession>A0AA37L759</accession>
<name>A0AA37L759_9PEZI</name>
<dbReference type="Proteomes" id="UP001055115">
    <property type="component" value="Unassembled WGS sequence"/>
</dbReference>